<dbReference type="Proteomes" id="UP000315010">
    <property type="component" value="Unassembled WGS sequence"/>
</dbReference>
<feature type="signal peptide" evidence="1">
    <location>
        <begin position="1"/>
        <end position="33"/>
    </location>
</feature>
<evidence type="ECO:0000313" key="3">
    <source>
        <dbReference type="Proteomes" id="UP000315010"/>
    </source>
</evidence>
<dbReference type="Gene3D" id="3.20.20.80">
    <property type="entry name" value="Glycosidases"/>
    <property type="match status" value="1"/>
</dbReference>
<dbReference type="EMBL" id="SJPJ01000001">
    <property type="protein sequence ID" value="TWT81490.1"/>
    <property type="molecule type" value="Genomic_DNA"/>
</dbReference>
<keyword evidence="1" id="KW-0732">Signal</keyword>
<organism evidence="2 3">
    <name type="scientific">Novipirellula herctigrandis</name>
    <dbReference type="NCBI Taxonomy" id="2527986"/>
    <lineage>
        <taxon>Bacteria</taxon>
        <taxon>Pseudomonadati</taxon>
        <taxon>Planctomycetota</taxon>
        <taxon>Planctomycetia</taxon>
        <taxon>Pirellulales</taxon>
        <taxon>Pirellulaceae</taxon>
        <taxon>Novipirellula</taxon>
    </lineage>
</organism>
<evidence type="ECO:0000313" key="2">
    <source>
        <dbReference type="EMBL" id="TWT81490.1"/>
    </source>
</evidence>
<protein>
    <submittedName>
        <fullName evidence="2">Uncharacterized protein</fullName>
    </submittedName>
</protein>
<sequence precursor="true">MNKRLSCRICYSTFFVISFIGLTALLPMTNAGADDFVSLDVNLDQRQPLSQNLYGANNECLFRPVWFDHPAYAEKYIAAGRPFFRFPGGTGSNFYNPSTGFYDDDSPSTRDYSGHNKQISRFTDGKGRTPDAWLKWVKNHDVSYSLVLNVCTQTFEQNKSWIEKLSREGHKVARVEIGNEVFYGGYKWAFASGAEYAERAKKITAVIRKELPETEVGVLVPTHLYQNSDFLSDDRPSAMNHQYGWITALKGETFFDAVIMHVYSLTGMNNQTKPADFIPHLEGYQNCEKYLDEAMDRSLASLQEMFPGKAIWMTEFGVGGFGGSLKQYGLRYSHLGALHTDLMLLRFIKHPAVNVAHWHSFQHFFDFTGGKQGIGDHEHLTYTHFSLFKDAIRNCNAVVPVTFEGDGKNTLNDIEAVAMAGADNTYVILLNRQGKIRKINTIRITSSDKASTLTLLEAVQLTHRSDMDLDDAMQDTERCERVELGSTQPLTLPPYSITRLKMASGIGFPPVKE</sequence>
<accession>A0A5C5Z2S9</accession>
<dbReference type="InterPro" id="IPR017853">
    <property type="entry name" value="GH"/>
</dbReference>
<comment type="caution">
    <text evidence="2">The sequence shown here is derived from an EMBL/GenBank/DDBJ whole genome shotgun (WGS) entry which is preliminary data.</text>
</comment>
<dbReference type="OrthoDB" id="240818at2"/>
<proteinExistence type="predicted"/>
<dbReference type="AlphaFoldDB" id="A0A5C5Z2S9"/>
<name>A0A5C5Z2S9_9BACT</name>
<evidence type="ECO:0000256" key="1">
    <source>
        <dbReference type="SAM" id="SignalP"/>
    </source>
</evidence>
<feature type="chain" id="PRO_5023122429" evidence="1">
    <location>
        <begin position="34"/>
        <end position="513"/>
    </location>
</feature>
<gene>
    <name evidence="2" type="ORF">CA13_29430</name>
</gene>
<dbReference type="RefSeq" id="WP_146397442.1">
    <property type="nucleotide sequence ID" value="NZ_SJPJ01000001.1"/>
</dbReference>
<keyword evidence="3" id="KW-1185">Reference proteome</keyword>
<reference evidence="2 3" key="1">
    <citation type="submission" date="2019-02" db="EMBL/GenBank/DDBJ databases">
        <title>Deep-cultivation of Planctomycetes and their phenomic and genomic characterization uncovers novel biology.</title>
        <authorList>
            <person name="Wiegand S."/>
            <person name="Jogler M."/>
            <person name="Boedeker C."/>
            <person name="Pinto D."/>
            <person name="Vollmers J."/>
            <person name="Rivas-Marin E."/>
            <person name="Kohn T."/>
            <person name="Peeters S.H."/>
            <person name="Heuer A."/>
            <person name="Rast P."/>
            <person name="Oberbeckmann S."/>
            <person name="Bunk B."/>
            <person name="Jeske O."/>
            <person name="Meyerdierks A."/>
            <person name="Storesund J.E."/>
            <person name="Kallscheuer N."/>
            <person name="Luecker S."/>
            <person name="Lage O.M."/>
            <person name="Pohl T."/>
            <person name="Merkel B.J."/>
            <person name="Hornburger P."/>
            <person name="Mueller R.-W."/>
            <person name="Bruemmer F."/>
            <person name="Labrenz M."/>
            <person name="Spormann A.M."/>
            <person name="Op Den Camp H."/>
            <person name="Overmann J."/>
            <person name="Amann R."/>
            <person name="Jetten M.S.M."/>
            <person name="Mascher T."/>
            <person name="Medema M.H."/>
            <person name="Devos D.P."/>
            <person name="Kaster A.-K."/>
            <person name="Ovreas L."/>
            <person name="Rohde M."/>
            <person name="Galperin M.Y."/>
            <person name="Jogler C."/>
        </authorList>
    </citation>
    <scope>NUCLEOTIDE SEQUENCE [LARGE SCALE GENOMIC DNA]</scope>
    <source>
        <strain evidence="2 3">CA13</strain>
    </source>
</reference>
<dbReference type="SUPFAM" id="SSF51445">
    <property type="entry name" value="(Trans)glycosidases"/>
    <property type="match status" value="1"/>
</dbReference>